<dbReference type="AlphaFoldDB" id="A0A5B9DGC6"/>
<dbReference type="EMBL" id="CP042905">
    <property type="protein sequence ID" value="QEE18081.1"/>
    <property type="molecule type" value="Genomic_DNA"/>
</dbReference>
<dbReference type="EC" id="2.1.1.334" evidence="6"/>
<name>A0A5B9DGC6_9ARCH</name>
<dbReference type="Pfam" id="PF04191">
    <property type="entry name" value="PEMT"/>
    <property type="match status" value="1"/>
</dbReference>
<dbReference type="Proteomes" id="UP000321408">
    <property type="component" value="Chromosome"/>
</dbReference>
<keyword evidence="6" id="KW-0489">Methyltransferase</keyword>
<evidence type="ECO:0000256" key="5">
    <source>
        <dbReference type="SAM" id="Phobius"/>
    </source>
</evidence>
<dbReference type="InterPro" id="IPR052527">
    <property type="entry name" value="Metal_cation-efflux_comp"/>
</dbReference>
<evidence type="ECO:0000256" key="4">
    <source>
        <dbReference type="ARBA" id="ARBA00023136"/>
    </source>
</evidence>
<dbReference type="PANTHER" id="PTHR43847:SF1">
    <property type="entry name" value="BLL3993 PROTEIN"/>
    <property type="match status" value="1"/>
</dbReference>
<dbReference type="GeneID" id="41331883"/>
<dbReference type="PANTHER" id="PTHR43847">
    <property type="entry name" value="BLL3993 PROTEIN"/>
    <property type="match status" value="1"/>
</dbReference>
<gene>
    <name evidence="6" type="ORF">DSAG12_03919</name>
</gene>
<proteinExistence type="predicted"/>
<feature type="transmembrane region" description="Helical" evidence="5">
    <location>
        <begin position="12"/>
        <end position="35"/>
    </location>
</feature>
<reference evidence="6 7" key="2">
    <citation type="journal article" date="2024" name="Int. J. Syst. Evol. Microbiol.">
        <title>Promethearchaeum syntrophicum gen. nov., sp. nov., an anaerobic, obligately syntrophic archaeon, the first isolate of the lineage 'Asgard' archaea, and proposal of the new archaeal phylum Promethearchaeota phyl. nov. and kingdom Promethearchaeati regn. nov.</title>
        <authorList>
            <person name="Imachi H."/>
            <person name="Nobu M.K."/>
            <person name="Kato S."/>
            <person name="Takaki Y."/>
            <person name="Miyazaki M."/>
            <person name="Miyata M."/>
            <person name="Ogawara M."/>
            <person name="Saito Y."/>
            <person name="Sakai S."/>
            <person name="Tahara Y.O."/>
            <person name="Takano Y."/>
            <person name="Tasumi E."/>
            <person name="Uematsu K."/>
            <person name="Yoshimura T."/>
            <person name="Itoh T."/>
            <person name="Ohkuma M."/>
            <person name="Takai K."/>
        </authorList>
    </citation>
    <scope>NUCLEOTIDE SEQUENCE [LARGE SCALE GENOMIC DNA]</scope>
    <source>
        <strain evidence="6 7">MK-D1</strain>
    </source>
</reference>
<feature type="transmembrane region" description="Helical" evidence="5">
    <location>
        <begin position="112"/>
        <end position="131"/>
    </location>
</feature>
<dbReference type="InterPro" id="IPR007318">
    <property type="entry name" value="Phopholipid_MeTrfase"/>
</dbReference>
<dbReference type="OrthoDB" id="148346at2157"/>
<feature type="transmembrane region" description="Helical" evidence="5">
    <location>
        <begin position="41"/>
        <end position="61"/>
    </location>
</feature>
<dbReference type="EC" id="2.1.1.100" evidence="6"/>
<dbReference type="KEGG" id="psyt:DSAG12_03919"/>
<keyword evidence="2 5" id="KW-0812">Transmembrane</keyword>
<dbReference type="GO" id="GO:0012505">
    <property type="term" value="C:endomembrane system"/>
    <property type="evidence" value="ECO:0007669"/>
    <property type="project" value="UniProtKB-SubCell"/>
</dbReference>
<protein>
    <submittedName>
        <fullName evidence="6">Isoprenylcysteine carboxylmethyltransferase family protein</fullName>
        <ecNumber evidence="6">2.1.1.100</ecNumber>
        <ecNumber evidence="6">2.1.1.334</ecNumber>
    </submittedName>
</protein>
<reference evidence="6 7" key="1">
    <citation type="journal article" date="2020" name="Nature">
        <title>Isolation of an archaeon at the prokaryote-eukaryote interface.</title>
        <authorList>
            <person name="Imachi H."/>
            <person name="Nobu M.K."/>
            <person name="Nakahara N."/>
            <person name="Morono Y."/>
            <person name="Ogawara M."/>
            <person name="Takaki Y."/>
            <person name="Takano Y."/>
            <person name="Uematsu K."/>
            <person name="Ikuta T."/>
            <person name="Ito M."/>
            <person name="Matsui Y."/>
            <person name="Miyazaki M."/>
            <person name="Murata K."/>
            <person name="Saito Y."/>
            <person name="Sakai S."/>
            <person name="Song C."/>
            <person name="Tasumi E."/>
            <person name="Yamanaka Y."/>
            <person name="Yamaguchi T."/>
            <person name="Kamagata Y."/>
            <person name="Tamaki H."/>
            <person name="Takai K."/>
        </authorList>
    </citation>
    <scope>NUCLEOTIDE SEQUENCE [LARGE SCALE GENOMIC DNA]</scope>
    <source>
        <strain evidence="6 7">MK-D1</strain>
    </source>
</reference>
<dbReference type="GO" id="GO:0008168">
    <property type="term" value="F:methyltransferase activity"/>
    <property type="evidence" value="ECO:0007669"/>
    <property type="project" value="UniProtKB-KW"/>
</dbReference>
<evidence type="ECO:0000256" key="2">
    <source>
        <dbReference type="ARBA" id="ARBA00022692"/>
    </source>
</evidence>
<keyword evidence="6" id="KW-0808">Transferase</keyword>
<dbReference type="Gene3D" id="1.20.120.1630">
    <property type="match status" value="1"/>
</dbReference>
<sequence>MTEEIDIKNLVFKAIGQFSFLFLLLGMCFFLPAWTFNYWEAWLYIGTFVSMMIVFLIYMVRNDPGLLKRRLEKKEKRKKQKWVISIANLLFLSIFLIPGFDKRYEWSHVPVWGVILADLIFAFGYLFFFWVMRENSYAAHNVKVEKGVQKVITTGPYAIIRHPMYLAVIIMFGITPLALGSYWGLIPLSVIFVFLYFRIADEEQLLTEELEGYEEYMKQTKYRILPKIW</sequence>
<evidence type="ECO:0000313" key="6">
    <source>
        <dbReference type="EMBL" id="QEE18081.1"/>
    </source>
</evidence>
<keyword evidence="3 5" id="KW-1133">Transmembrane helix</keyword>
<comment type="subcellular location">
    <subcellularLocation>
        <location evidence="1">Endomembrane system</location>
        <topology evidence="1">Multi-pass membrane protein</topology>
    </subcellularLocation>
</comment>
<evidence type="ECO:0000256" key="1">
    <source>
        <dbReference type="ARBA" id="ARBA00004127"/>
    </source>
</evidence>
<evidence type="ECO:0000256" key="3">
    <source>
        <dbReference type="ARBA" id="ARBA00022989"/>
    </source>
</evidence>
<organism evidence="6 7">
    <name type="scientific">Promethearchaeum syntrophicum</name>
    <dbReference type="NCBI Taxonomy" id="2594042"/>
    <lineage>
        <taxon>Archaea</taxon>
        <taxon>Promethearchaeati</taxon>
        <taxon>Promethearchaeota</taxon>
        <taxon>Promethearchaeia</taxon>
        <taxon>Promethearchaeales</taxon>
        <taxon>Promethearchaeaceae</taxon>
        <taxon>Promethearchaeum</taxon>
    </lineage>
</organism>
<keyword evidence="4 5" id="KW-0472">Membrane</keyword>
<feature type="transmembrane region" description="Helical" evidence="5">
    <location>
        <begin position="82"/>
        <end position="100"/>
    </location>
</feature>
<dbReference type="GO" id="GO:0032259">
    <property type="term" value="P:methylation"/>
    <property type="evidence" value="ECO:0007669"/>
    <property type="project" value="UniProtKB-KW"/>
</dbReference>
<keyword evidence="7" id="KW-1185">Reference proteome</keyword>
<evidence type="ECO:0000313" key="7">
    <source>
        <dbReference type="Proteomes" id="UP000321408"/>
    </source>
</evidence>
<accession>A0A5B9DGC6</accession>
<dbReference type="RefSeq" id="WP_147665025.1">
    <property type="nucleotide sequence ID" value="NZ_CP042905.2"/>
</dbReference>